<dbReference type="Gene3D" id="2.10.10.20">
    <property type="entry name" value="Carbohydrate-binding module superfamily 5/12"/>
    <property type="match status" value="1"/>
</dbReference>
<dbReference type="Proteomes" id="UP000049855">
    <property type="component" value="Unassembled WGS sequence"/>
</dbReference>
<reference evidence="2" key="1">
    <citation type="submission" date="2015-03" db="EMBL/GenBank/DDBJ databases">
        <authorList>
            <person name="Nijsse Bart"/>
        </authorList>
    </citation>
    <scope>NUCLEOTIDE SEQUENCE [LARGE SCALE GENOMIC DNA]</scope>
</reference>
<name>A0A0U1KV93_9FIRM</name>
<evidence type="ECO:0000313" key="1">
    <source>
        <dbReference type="EMBL" id="CQR71380.1"/>
    </source>
</evidence>
<sequence>MAVVHTIQNSFAGGEVAPAMYGRTDMAKYAVSLRAMYNCYAHLHGGVSNRPGTEFIAKARYSGTKKCRVVDFEFSTVQAYTLEFGAQYIRFYKDGGQIVIEDGTPYQVSSTYLEDVLEELTFTQSADTLFIFHQGYPPAMLTRTGHTAWTLSAFEFRGGPWLKTNTAEISITPSGTTGVITLTATADIFQAGHVGALWRLRHFLEAKRMWGTPNPGAWVASASYGLNNCVTYGGKAYFCLSDIASAIPPPSDTSHWEECSENTSFQIMVYHSWHLVTTGFWKGKLLLQQYDDGIWKTILNLTGTENKNYTESGEIDEPAMFRVVGDTFQPTNTGEAYDRGYFQFDTAASEYDGWGVVSGYIDAKHVQFTVKKDIGKAEATKDWAEGAWSAIRGYPACAVFTHDDRMMFAASQYGPSTYWMSQTSDYSNLSTSLPETLDTDAITNILVSRQVNQIRHLVALSEILALTSGSEWKIGPGPNGTAFTPTSIQARIQGYRGASKAAPVIIGNRILYVQDMGSTIRDLGYALDVDSYTGNDLSILARHLFAGYTIVSIAYQQEPDSIVWMVRDDGILLSLTYMREQDVWAWGRHETDGKFESVCAIPGQDRTEIWFVVQREVNGQAERYIERLAARSTTSDPKEKFYVDSGLTYRGDPATTISGLEHLEGKTVSILADGNVLPQQVVTGGKVTLPVACQIAHIGLPYLAEIETLNVDFPSNDGTVQGRKKRIPKVTLRLENSRGAWVGPRREKMREIKWRATENYDEAIRLFTGDKELEIYSEPTCDACLVIQQYDPLPLTVLALMAVVEFEDV</sequence>
<proteinExistence type="predicted"/>
<gene>
    <name evidence="1" type="ORF">SpAn4DRAFT_3885</name>
</gene>
<dbReference type="RefSeq" id="WP_021167484.1">
    <property type="nucleotide sequence ID" value="NZ_CTRP01000004.1"/>
</dbReference>
<accession>A0A0U1KV93</accession>
<protein>
    <submittedName>
        <fullName evidence="1">Phage protein</fullName>
    </submittedName>
</protein>
<dbReference type="EMBL" id="CTRP01000004">
    <property type="protein sequence ID" value="CQR71380.1"/>
    <property type="molecule type" value="Genomic_DNA"/>
</dbReference>
<organism evidence="1 2">
    <name type="scientific">Sporomusa ovata</name>
    <dbReference type="NCBI Taxonomy" id="2378"/>
    <lineage>
        <taxon>Bacteria</taxon>
        <taxon>Bacillati</taxon>
        <taxon>Bacillota</taxon>
        <taxon>Negativicutes</taxon>
        <taxon>Selenomonadales</taxon>
        <taxon>Sporomusaceae</taxon>
        <taxon>Sporomusa</taxon>
    </lineage>
</organism>
<evidence type="ECO:0000313" key="2">
    <source>
        <dbReference type="Proteomes" id="UP000049855"/>
    </source>
</evidence>
<dbReference type="AlphaFoldDB" id="A0A0U1KV93"/>
<keyword evidence="2" id="KW-1185">Reference proteome</keyword>